<comment type="caution">
    <text evidence="1">The sequence shown here is derived from an EMBL/GenBank/DDBJ whole genome shotgun (WGS) entry which is preliminary data.</text>
</comment>
<dbReference type="Proteomes" id="UP000321947">
    <property type="component" value="Unassembled WGS sequence"/>
</dbReference>
<organism evidence="1 2">
    <name type="scientific">Cucumis melo var. makuwa</name>
    <name type="common">Oriental melon</name>
    <dbReference type="NCBI Taxonomy" id="1194695"/>
    <lineage>
        <taxon>Eukaryota</taxon>
        <taxon>Viridiplantae</taxon>
        <taxon>Streptophyta</taxon>
        <taxon>Embryophyta</taxon>
        <taxon>Tracheophyta</taxon>
        <taxon>Spermatophyta</taxon>
        <taxon>Magnoliopsida</taxon>
        <taxon>eudicotyledons</taxon>
        <taxon>Gunneridae</taxon>
        <taxon>Pentapetalae</taxon>
        <taxon>rosids</taxon>
        <taxon>fabids</taxon>
        <taxon>Cucurbitales</taxon>
        <taxon>Cucurbitaceae</taxon>
        <taxon>Benincaseae</taxon>
        <taxon>Cucumis</taxon>
    </lineage>
</organism>
<accession>A0A5D3CA56</accession>
<name>A0A5D3CA56_CUCMM</name>
<protein>
    <submittedName>
        <fullName evidence="1">Uncharacterized protein</fullName>
    </submittedName>
</protein>
<gene>
    <name evidence="1" type="ORF">E5676_scaffold1411G00100</name>
</gene>
<reference evidence="1 2" key="1">
    <citation type="submission" date="2019-08" db="EMBL/GenBank/DDBJ databases">
        <title>Draft genome sequences of two oriental melons (Cucumis melo L. var makuwa).</title>
        <authorList>
            <person name="Kwon S.-Y."/>
        </authorList>
    </citation>
    <scope>NUCLEOTIDE SEQUENCE [LARGE SCALE GENOMIC DNA]</scope>
    <source>
        <strain evidence="2">cv. Chang Bougi</strain>
        <tissue evidence="1">Leaf</tissue>
    </source>
</reference>
<dbReference type="AlphaFoldDB" id="A0A5D3CA56"/>
<evidence type="ECO:0000313" key="2">
    <source>
        <dbReference type="Proteomes" id="UP000321947"/>
    </source>
</evidence>
<sequence length="214" mass="24227">MNRGKSSIIGLNCCPAKLSYWASLVGSEEWQFLSSHIGLLLGELDALWSNVILKRKDRHPSNWVASLVVWDFVKYSGTLNAYGFHHTTAIVAGIDGIPVRIWIFVGFVADAVAAIEIRSVPRMTFGNLKHELFFQCVYDDSGHVESCQLPRSQHSQATQLYKLTLQVYHCHDRFSCRKTCREEETYTITRMDPTVAIVVNPPTMAFQFSSPRTL</sequence>
<evidence type="ECO:0000313" key="1">
    <source>
        <dbReference type="EMBL" id="TYK08887.1"/>
    </source>
</evidence>
<proteinExistence type="predicted"/>
<dbReference type="EMBL" id="SSTD01012229">
    <property type="protein sequence ID" value="TYK08887.1"/>
    <property type="molecule type" value="Genomic_DNA"/>
</dbReference>